<dbReference type="EMBL" id="JACIIJ010000008">
    <property type="protein sequence ID" value="MBB6222684.1"/>
    <property type="molecule type" value="Genomic_DNA"/>
</dbReference>
<gene>
    <name evidence="1" type="ORF">GGE66_003669</name>
</gene>
<reference evidence="1 2" key="1">
    <citation type="submission" date="2020-08" db="EMBL/GenBank/DDBJ databases">
        <title>Genomic Encyclopedia of Type Strains, Phase IV (KMG-V): Genome sequencing to study the core and pangenomes of soil and plant-associated prokaryotes.</title>
        <authorList>
            <person name="Whitman W."/>
        </authorList>
    </citation>
    <scope>NUCLEOTIDE SEQUENCE [LARGE SCALE GENOMIC DNA]</scope>
    <source>
        <strain evidence="1 2">SEMIA 4011</strain>
    </source>
</reference>
<evidence type="ECO:0000313" key="2">
    <source>
        <dbReference type="Proteomes" id="UP000517187"/>
    </source>
</evidence>
<proteinExistence type="predicted"/>
<accession>A0A7W9ZW42</accession>
<evidence type="ECO:0000313" key="1">
    <source>
        <dbReference type="EMBL" id="MBB6222684.1"/>
    </source>
</evidence>
<sequence length="128" mass="14256">MGPANLTSLVERKSRYTVMIKNQSRHSRPIMDKITEAFSPLPAFARQSFTFDRGTEFAGFRALEDGIGARSLMLPGKTSITSSARGGKYGFEVIEPYALKITYGTWRLRRRQIAQASFEAGCSVDEVV</sequence>
<comment type="caution">
    <text evidence="1">The sequence shown here is derived from an EMBL/GenBank/DDBJ whole genome shotgun (WGS) entry which is preliminary data.</text>
</comment>
<name>A0A7W9ZW42_RHILE</name>
<protein>
    <recommendedName>
        <fullName evidence="3">IS30 family transposase</fullName>
    </recommendedName>
</protein>
<organism evidence="1 2">
    <name type="scientific">Rhizobium leguminosarum</name>
    <dbReference type="NCBI Taxonomy" id="384"/>
    <lineage>
        <taxon>Bacteria</taxon>
        <taxon>Pseudomonadati</taxon>
        <taxon>Pseudomonadota</taxon>
        <taxon>Alphaproteobacteria</taxon>
        <taxon>Hyphomicrobiales</taxon>
        <taxon>Rhizobiaceae</taxon>
        <taxon>Rhizobium/Agrobacterium group</taxon>
        <taxon>Rhizobium</taxon>
    </lineage>
</organism>
<dbReference type="AlphaFoldDB" id="A0A7W9ZW42"/>
<evidence type="ECO:0008006" key="3">
    <source>
        <dbReference type="Google" id="ProtNLM"/>
    </source>
</evidence>
<dbReference type="Proteomes" id="UP000517187">
    <property type="component" value="Unassembled WGS sequence"/>
</dbReference>